<reference evidence="2" key="1">
    <citation type="journal article" date="2011" name="Science">
        <title>The plant cell wall-decomposing machinery underlies the functional diversity of forest fungi.</title>
        <authorList>
            <person name="Eastwood D.C."/>
            <person name="Floudas D."/>
            <person name="Binder M."/>
            <person name="Majcherczyk A."/>
            <person name="Schneider P."/>
            <person name="Aerts A."/>
            <person name="Asiegbu F.O."/>
            <person name="Baker S.E."/>
            <person name="Barry K."/>
            <person name="Bendiksby M."/>
            <person name="Blumentritt M."/>
            <person name="Coutinho P.M."/>
            <person name="Cullen D."/>
            <person name="de Vries R.P."/>
            <person name="Gathman A."/>
            <person name="Goodell B."/>
            <person name="Henrissat B."/>
            <person name="Ihrmark K."/>
            <person name="Kauserud H."/>
            <person name="Kohler A."/>
            <person name="LaButti K."/>
            <person name="Lapidus A."/>
            <person name="Lavin J.L."/>
            <person name="Lee Y.-H."/>
            <person name="Lindquist E."/>
            <person name="Lilly W."/>
            <person name="Lucas S."/>
            <person name="Morin E."/>
            <person name="Murat C."/>
            <person name="Oguiza J.A."/>
            <person name="Park J."/>
            <person name="Pisabarro A.G."/>
            <person name="Riley R."/>
            <person name="Rosling A."/>
            <person name="Salamov A."/>
            <person name="Schmidt O."/>
            <person name="Schmutz J."/>
            <person name="Skrede I."/>
            <person name="Stenlid J."/>
            <person name="Wiebenga A."/>
            <person name="Xie X."/>
            <person name="Kuees U."/>
            <person name="Hibbett D.S."/>
            <person name="Hoffmeister D."/>
            <person name="Hoegberg N."/>
            <person name="Martin F."/>
            <person name="Grigoriev I.V."/>
            <person name="Watkinson S.C."/>
        </authorList>
    </citation>
    <scope>NUCLEOTIDE SEQUENCE [LARGE SCALE GENOMIC DNA]</scope>
    <source>
        <strain evidence="2">strain S7.3</strain>
    </source>
</reference>
<dbReference type="OMA" id="VCWIENG"/>
<dbReference type="Proteomes" id="UP000008063">
    <property type="component" value="Unassembled WGS sequence"/>
</dbReference>
<keyword evidence="2" id="KW-1185">Reference proteome</keyword>
<name>F8QG35_SERL3</name>
<dbReference type="OrthoDB" id="2963168at2759"/>
<dbReference type="STRING" id="936435.F8QG35"/>
<proteinExistence type="predicted"/>
<dbReference type="InParanoid" id="F8QG35"/>
<evidence type="ECO:0000313" key="1">
    <source>
        <dbReference type="EMBL" id="EGN92783.1"/>
    </source>
</evidence>
<dbReference type="CDD" id="cd10170">
    <property type="entry name" value="ASKHA_NBD_HSP70"/>
    <property type="match status" value="1"/>
</dbReference>
<dbReference type="EMBL" id="GL945499">
    <property type="protein sequence ID" value="EGN92783.1"/>
    <property type="molecule type" value="Genomic_DNA"/>
</dbReference>
<sequence length="594" mass="66248">MLTRKPYLGLSRKLVLAFDVGTTYSGVSYCILDPGEVPKIQGVARYPAQEHVGGDSKIPSILWYDQQGVVRAVGAEALQEHILEQAEDSNWVKLEWFVWKLHLRAKNLTDSHFKDDDIPVLPGNMSGTKVLGDFMKYLYECARNYIQDTHANGSNLLKSVENNIEFVLSHPNGWEGPQQSQIRRAAVAAGLIPSTQDGQSRIHLVTEGEASLHFCVANVFASESMSKPLGVIIVDAGGGTIDLSAYSMSLSPQSFEEIAPTECRLQGSVFVTLRAHTFLRNKLRESRFGDPAIVGQMKEIFDKTTKLRFRNAEDPSYIKFGTLRDKDPQYEIRSGQLKMQGADVASLFEPAIESIKEAIEQQRQKASMPISWVFLVGGFAASDWLFSSLQKHLQPLGIHFCRPDSHVNKAVADGAVSYYIDHLVSSRVARYTYGTECGVAFDPTDPEHQIRRQTVAMGPSGMLYIPNAFVSILTKGTRVSESQEFRQQFFREVTSISECGQVEGEIQCYRGPLSKPAWVDEQPAMFSTLCTIRADTSKVASFLKPTRLGGGRIHYRIKFDVVLLFGLTELKAQVSWMEEVSFIICCLIDCIDDT</sequence>
<dbReference type="Gene3D" id="3.30.420.40">
    <property type="match status" value="1"/>
</dbReference>
<accession>F8QG35</accession>
<evidence type="ECO:0000313" key="2">
    <source>
        <dbReference type="Proteomes" id="UP000008063"/>
    </source>
</evidence>
<dbReference type="SUPFAM" id="SSF53067">
    <property type="entry name" value="Actin-like ATPase domain"/>
    <property type="match status" value="2"/>
</dbReference>
<dbReference type="PANTHER" id="PTHR14187">
    <property type="entry name" value="ALPHA KINASE/ELONGATION FACTOR 2 KINASE"/>
    <property type="match status" value="1"/>
</dbReference>
<protein>
    <submittedName>
        <fullName evidence="1">Uncharacterized protein</fullName>
    </submittedName>
</protein>
<dbReference type="AlphaFoldDB" id="F8QG35"/>
<dbReference type="HOGENOM" id="CLU_009958_4_2_1"/>
<gene>
    <name evidence="1" type="ORF">SERLA73DRAFT_98847</name>
</gene>
<dbReference type="PANTHER" id="PTHR14187:SF5">
    <property type="entry name" value="HEAT SHOCK 70 KDA PROTEIN 12A"/>
    <property type="match status" value="1"/>
</dbReference>
<dbReference type="InterPro" id="IPR043129">
    <property type="entry name" value="ATPase_NBD"/>
</dbReference>
<organism evidence="2">
    <name type="scientific">Serpula lacrymans var. lacrymans (strain S7.3)</name>
    <name type="common">Dry rot fungus</name>
    <dbReference type="NCBI Taxonomy" id="936435"/>
    <lineage>
        <taxon>Eukaryota</taxon>
        <taxon>Fungi</taxon>
        <taxon>Dikarya</taxon>
        <taxon>Basidiomycota</taxon>
        <taxon>Agaricomycotina</taxon>
        <taxon>Agaricomycetes</taxon>
        <taxon>Agaricomycetidae</taxon>
        <taxon>Boletales</taxon>
        <taxon>Coniophorineae</taxon>
        <taxon>Serpulaceae</taxon>
        <taxon>Serpula</taxon>
    </lineage>
</organism>